<evidence type="ECO:0000313" key="1">
    <source>
        <dbReference type="EMBL" id="CAA9555551.1"/>
    </source>
</evidence>
<organism evidence="1">
    <name type="scientific">uncultured Truepera sp</name>
    <dbReference type="NCBI Taxonomy" id="543023"/>
    <lineage>
        <taxon>Bacteria</taxon>
        <taxon>Thermotogati</taxon>
        <taxon>Deinococcota</taxon>
        <taxon>Deinococci</taxon>
        <taxon>Trueperales</taxon>
        <taxon>Trueperaceae</taxon>
        <taxon>Truepera</taxon>
        <taxon>environmental samples</taxon>
    </lineage>
</organism>
<sequence length="39" mass="4178">MCPPSLHLLSFSHEYIFRPGGLPVVSKLTTGEFSGVGDT</sequence>
<reference evidence="1" key="1">
    <citation type="submission" date="2020-02" db="EMBL/GenBank/DDBJ databases">
        <authorList>
            <person name="Meier V. D."/>
        </authorList>
    </citation>
    <scope>NUCLEOTIDE SEQUENCE</scope>
    <source>
        <strain evidence="1">AVDCRST_MAG86</strain>
    </source>
</reference>
<gene>
    <name evidence="1" type="ORF">AVDCRST_MAG86-360</name>
</gene>
<dbReference type="EMBL" id="CADCWP010000013">
    <property type="protein sequence ID" value="CAA9555551.1"/>
    <property type="molecule type" value="Genomic_DNA"/>
</dbReference>
<accession>A0A6J4UN08</accession>
<name>A0A6J4UN08_9DEIN</name>
<proteinExistence type="predicted"/>
<protein>
    <submittedName>
        <fullName evidence="1">Uncharacterized protein</fullName>
    </submittedName>
</protein>
<dbReference type="AlphaFoldDB" id="A0A6J4UN08"/>